<evidence type="ECO:0000313" key="7">
    <source>
        <dbReference type="EMBL" id="MEK8030981.1"/>
    </source>
</evidence>
<dbReference type="InterPro" id="IPR000100">
    <property type="entry name" value="RNase_P"/>
</dbReference>
<keyword evidence="6" id="KW-0694">RNA-binding</keyword>
<dbReference type="GO" id="GO:0004526">
    <property type="term" value="F:ribonuclease P activity"/>
    <property type="evidence" value="ECO:0007669"/>
    <property type="project" value="UniProtKB-EC"/>
</dbReference>
<comment type="caution">
    <text evidence="7">The sequence shown here is derived from an EMBL/GenBank/DDBJ whole genome shotgun (WGS) entry which is preliminary data.</text>
</comment>
<dbReference type="PROSITE" id="PS00648">
    <property type="entry name" value="RIBONUCLEASE_P"/>
    <property type="match status" value="1"/>
</dbReference>
<dbReference type="PANTHER" id="PTHR33992">
    <property type="entry name" value="RIBONUCLEASE P PROTEIN COMPONENT"/>
    <property type="match status" value="1"/>
</dbReference>
<evidence type="ECO:0000256" key="1">
    <source>
        <dbReference type="ARBA" id="ARBA00002663"/>
    </source>
</evidence>
<gene>
    <name evidence="7" type="ORF">AACH06_09160</name>
</gene>
<keyword evidence="5 7" id="KW-0378">Hydrolase</keyword>
<evidence type="ECO:0000256" key="4">
    <source>
        <dbReference type="ARBA" id="ARBA00022759"/>
    </source>
</evidence>
<dbReference type="PANTHER" id="PTHR33992:SF1">
    <property type="entry name" value="RIBONUCLEASE P PROTEIN COMPONENT"/>
    <property type="match status" value="1"/>
</dbReference>
<evidence type="ECO:0000256" key="6">
    <source>
        <dbReference type="ARBA" id="ARBA00022884"/>
    </source>
</evidence>
<keyword evidence="8" id="KW-1185">Reference proteome</keyword>
<reference evidence="7 8" key="1">
    <citation type="submission" date="2024-04" db="EMBL/GenBank/DDBJ databases">
        <title>Novel species of the genus Ideonella isolated from streams.</title>
        <authorList>
            <person name="Lu H."/>
        </authorList>
    </citation>
    <scope>NUCLEOTIDE SEQUENCE [LARGE SCALE GENOMIC DNA]</scope>
    <source>
        <strain evidence="7 8">DXS29W</strain>
    </source>
</reference>
<comment type="function">
    <text evidence="1">RNaseP catalyzes the removal of the 5'-leader sequence from pre-tRNA to produce the mature 5'-terminus. It can also cleave other RNA substrates such as 4.5S RNA. The protein component plays an auxiliary but essential role in vivo by binding to the 5'-leader sequence and broadening the substrate specificity of the ribozyme.</text>
</comment>
<keyword evidence="4" id="KW-0255">Endonuclease</keyword>
<dbReference type="InterPro" id="IPR014721">
    <property type="entry name" value="Ribsml_uS5_D2-typ_fold_subgr"/>
</dbReference>
<protein>
    <submittedName>
        <fullName evidence="7">Ribonuclease P protein component</fullName>
        <ecNumber evidence="7">3.1.26.5</ecNumber>
    </submittedName>
</protein>
<dbReference type="EC" id="3.1.26.5" evidence="7"/>
<dbReference type="RefSeq" id="WP_341425346.1">
    <property type="nucleotide sequence ID" value="NZ_JBBUTG010000004.1"/>
</dbReference>
<dbReference type="Proteomes" id="UP001371218">
    <property type="component" value="Unassembled WGS sequence"/>
</dbReference>
<dbReference type="Gene3D" id="3.30.230.10">
    <property type="match status" value="1"/>
</dbReference>
<dbReference type="InterPro" id="IPR020568">
    <property type="entry name" value="Ribosomal_Su5_D2-typ_SF"/>
</dbReference>
<evidence type="ECO:0000313" key="8">
    <source>
        <dbReference type="Proteomes" id="UP001371218"/>
    </source>
</evidence>
<evidence type="ECO:0000256" key="2">
    <source>
        <dbReference type="ARBA" id="ARBA00022694"/>
    </source>
</evidence>
<keyword evidence="3" id="KW-0540">Nuclease</keyword>
<sequence>MDESSTPPAAPPIQGHWLGLVVPKRYAKRAVTRNLIKRQIRAAMRQHAPSLPPGLWVVRLRMPFDKREFRSPASDALREVAHDEIAQLFQRAVTGLRRT</sequence>
<dbReference type="SUPFAM" id="SSF54211">
    <property type="entry name" value="Ribosomal protein S5 domain 2-like"/>
    <property type="match status" value="1"/>
</dbReference>
<evidence type="ECO:0000256" key="3">
    <source>
        <dbReference type="ARBA" id="ARBA00022722"/>
    </source>
</evidence>
<name>A0ABU9BMA6_9BURK</name>
<dbReference type="Pfam" id="PF00825">
    <property type="entry name" value="Ribonuclease_P"/>
    <property type="match status" value="1"/>
</dbReference>
<keyword evidence="2" id="KW-0819">tRNA processing</keyword>
<proteinExistence type="predicted"/>
<accession>A0ABU9BMA6</accession>
<evidence type="ECO:0000256" key="5">
    <source>
        <dbReference type="ARBA" id="ARBA00022801"/>
    </source>
</evidence>
<dbReference type="EMBL" id="JBBUTG010000004">
    <property type="protein sequence ID" value="MEK8030981.1"/>
    <property type="molecule type" value="Genomic_DNA"/>
</dbReference>
<dbReference type="InterPro" id="IPR020539">
    <property type="entry name" value="RNase_P_CS"/>
</dbReference>
<organism evidence="7 8">
    <name type="scientific">Ideonella lacteola</name>
    <dbReference type="NCBI Taxonomy" id="2984193"/>
    <lineage>
        <taxon>Bacteria</taxon>
        <taxon>Pseudomonadati</taxon>
        <taxon>Pseudomonadota</taxon>
        <taxon>Betaproteobacteria</taxon>
        <taxon>Burkholderiales</taxon>
        <taxon>Sphaerotilaceae</taxon>
        <taxon>Ideonella</taxon>
    </lineage>
</organism>